<dbReference type="RefSeq" id="XP_066806359.1">
    <property type="nucleotide sequence ID" value="XM_066943817.1"/>
</dbReference>
<keyword evidence="3" id="KW-1185">Reference proteome</keyword>
<evidence type="ECO:0000313" key="3">
    <source>
        <dbReference type="Proteomes" id="UP001388673"/>
    </source>
</evidence>
<gene>
    <name evidence="2" type="ORF">IAR55_000683</name>
</gene>
<sequence>MTSGITTTWSRHRVSCHDTPIRSILTYGFLVDGVLDGQVLKTSFEKLVERWPILGSRAAKDDDDNLIWLTPTRFSPCVPHFTFSHRTSPDHFVPSQPTRTPSTHLPSPEMKEIFNPPAELHHPSIEGYIESSQPIFHLQITSSEKKKKKKTAIGLTVPHCFCDAGGMKSILSAWSEVMREGGVEGVGDVEEDTLFLEKIGMKDERVKGEGTLPKSMWIHDIPDEPIQTQAGPLPAPRGGNRGEGRWVIVPNVWLRELKRRCMNEIGDQGWVSEGDVLYAWWAKMVYSEKSQSDSTSDRSLVLTIPMDLRPRLLELSARPYLHNAVAPTVLVYPSHSAFRSQSVANIAKQIREAINSHTEDEIRQTLRIKTELAITSRDKKKMATHFPPDADRMTVSNWLKMRWPSKGQAPSETWLDFSPALRQGSEGAGEVLWSNIGFLPGIGARPAGMACSKDEDGVWMWFSMAVWRWDMVDRELQSLN</sequence>
<feature type="region of interest" description="Disordered" evidence="1">
    <location>
        <begin position="89"/>
        <end position="108"/>
    </location>
</feature>
<organism evidence="2 3">
    <name type="scientific">Kwoniella newhampshirensis</name>
    <dbReference type="NCBI Taxonomy" id="1651941"/>
    <lineage>
        <taxon>Eukaryota</taxon>
        <taxon>Fungi</taxon>
        <taxon>Dikarya</taxon>
        <taxon>Basidiomycota</taxon>
        <taxon>Agaricomycotina</taxon>
        <taxon>Tremellomycetes</taxon>
        <taxon>Tremellales</taxon>
        <taxon>Cryptococcaceae</taxon>
        <taxon>Kwoniella</taxon>
    </lineage>
</organism>
<reference evidence="2 3" key="1">
    <citation type="journal article" date="2024" name="bioRxiv">
        <title>Comparative genomics of Cryptococcus and Kwoniella reveals pathogenesis evolution and contrasting karyotype dynamics via intercentromeric recombination or chromosome fusion.</title>
        <authorList>
            <person name="Coelho M.A."/>
            <person name="David-Palma M."/>
            <person name="Shea T."/>
            <person name="Bowers K."/>
            <person name="McGinley-Smith S."/>
            <person name="Mohammad A.W."/>
            <person name="Gnirke A."/>
            <person name="Yurkov A.M."/>
            <person name="Nowrousian M."/>
            <person name="Sun S."/>
            <person name="Cuomo C.A."/>
            <person name="Heitman J."/>
        </authorList>
    </citation>
    <scope>NUCLEOTIDE SEQUENCE [LARGE SCALE GENOMIC DNA]</scope>
    <source>
        <strain evidence="2 3">CBS 13917</strain>
    </source>
</reference>
<evidence type="ECO:0000313" key="2">
    <source>
        <dbReference type="EMBL" id="KAK8870113.1"/>
    </source>
</evidence>
<dbReference type="KEGG" id="kne:92177943"/>
<accession>A0AAW0Z7E6</accession>
<dbReference type="Pfam" id="PF02458">
    <property type="entry name" value="Transferase"/>
    <property type="match status" value="1"/>
</dbReference>
<dbReference type="InterPro" id="IPR023213">
    <property type="entry name" value="CAT-like_dom_sf"/>
</dbReference>
<dbReference type="GeneID" id="92177943"/>
<comment type="caution">
    <text evidence="2">The sequence shown here is derived from an EMBL/GenBank/DDBJ whole genome shotgun (WGS) entry which is preliminary data.</text>
</comment>
<protein>
    <submittedName>
        <fullName evidence="2">Uncharacterized protein</fullName>
    </submittedName>
</protein>
<dbReference type="Proteomes" id="UP001388673">
    <property type="component" value="Unassembled WGS sequence"/>
</dbReference>
<dbReference type="AlphaFoldDB" id="A0AAW0Z7E6"/>
<dbReference type="Gene3D" id="3.30.559.10">
    <property type="entry name" value="Chloramphenicol acetyltransferase-like domain"/>
    <property type="match status" value="2"/>
</dbReference>
<name>A0AAW0Z7E6_9TREE</name>
<feature type="compositionally biased region" description="Polar residues" evidence="1">
    <location>
        <begin position="95"/>
        <end position="105"/>
    </location>
</feature>
<dbReference type="EMBL" id="JBCAWK010000001">
    <property type="protein sequence ID" value="KAK8870113.1"/>
    <property type="molecule type" value="Genomic_DNA"/>
</dbReference>
<proteinExistence type="predicted"/>
<evidence type="ECO:0000256" key="1">
    <source>
        <dbReference type="SAM" id="MobiDB-lite"/>
    </source>
</evidence>